<dbReference type="PANTHER" id="PTHR14413:SF16">
    <property type="entry name" value="LARGE RIBOSOMAL SUBUNIT PROTEIN BL17M"/>
    <property type="match status" value="1"/>
</dbReference>
<dbReference type="SUPFAM" id="SSF64263">
    <property type="entry name" value="Prokaryotic ribosomal protein L17"/>
    <property type="match status" value="1"/>
</dbReference>
<dbReference type="InterPro" id="IPR036373">
    <property type="entry name" value="Ribosomal_bL17_sf"/>
</dbReference>
<evidence type="ECO:0000256" key="6">
    <source>
        <dbReference type="RuleBase" id="RU000661"/>
    </source>
</evidence>
<gene>
    <name evidence="7" type="ORF">A3A48_03460</name>
</gene>
<keyword evidence="2 5" id="KW-0689">Ribosomal protein</keyword>
<comment type="similarity">
    <text evidence="1 5">Belongs to the bacterial ribosomal protein bL17 family.</text>
</comment>
<dbReference type="PANTHER" id="PTHR14413">
    <property type="entry name" value="RIBOSOMAL PROTEIN L17"/>
    <property type="match status" value="1"/>
</dbReference>
<dbReference type="NCBIfam" id="TIGR00059">
    <property type="entry name" value="L17"/>
    <property type="match status" value="1"/>
</dbReference>
<accession>A0A1F5GW41</accession>
<dbReference type="GO" id="GO:0006412">
    <property type="term" value="P:translation"/>
    <property type="evidence" value="ECO:0007669"/>
    <property type="project" value="InterPro"/>
</dbReference>
<dbReference type="Proteomes" id="UP000178336">
    <property type="component" value="Unassembled WGS sequence"/>
</dbReference>
<evidence type="ECO:0000313" key="8">
    <source>
        <dbReference type="Proteomes" id="UP000178336"/>
    </source>
</evidence>
<proteinExistence type="inferred from homology"/>
<dbReference type="InterPro" id="IPR000456">
    <property type="entry name" value="Ribosomal_bL17"/>
</dbReference>
<dbReference type="AlphaFoldDB" id="A0A1F5GW41"/>
<name>A0A1F5GW41_9BACT</name>
<dbReference type="Pfam" id="PF01196">
    <property type="entry name" value="Ribosomal_L17"/>
    <property type="match status" value="1"/>
</dbReference>
<dbReference type="GO" id="GO:0022625">
    <property type="term" value="C:cytosolic large ribosomal subunit"/>
    <property type="evidence" value="ECO:0007669"/>
    <property type="project" value="TreeGrafter"/>
</dbReference>
<organism evidence="7 8">
    <name type="scientific">Candidatus Curtissbacteria bacterium RIFCSPLOWO2_01_FULL_37_9</name>
    <dbReference type="NCBI Taxonomy" id="1797724"/>
    <lineage>
        <taxon>Bacteria</taxon>
        <taxon>Candidatus Curtissiibacteriota</taxon>
    </lineage>
</organism>
<evidence type="ECO:0000256" key="4">
    <source>
        <dbReference type="ARBA" id="ARBA00035494"/>
    </source>
</evidence>
<protein>
    <recommendedName>
        <fullName evidence="4 6">50S ribosomal protein L17</fullName>
    </recommendedName>
</protein>
<sequence>MRHAVFGRRLGRDTKSRKALLYGLSSSILETGQTTTTLAKAKFVQPFIDKLVTAAKKDKLFVKRQLASGLKPLAFRKLTEEIGPGFEKRVGGYTKIIKLGTRRGDNAQMARLQFMEWDKTRVKSAKKTLPKKIAKKITKSKIKKLPKAVKVKNHEKR</sequence>
<evidence type="ECO:0000256" key="2">
    <source>
        <dbReference type="ARBA" id="ARBA00022980"/>
    </source>
</evidence>
<reference evidence="7 8" key="1">
    <citation type="journal article" date="2016" name="Nat. Commun.">
        <title>Thousands of microbial genomes shed light on interconnected biogeochemical processes in an aquifer system.</title>
        <authorList>
            <person name="Anantharaman K."/>
            <person name="Brown C.T."/>
            <person name="Hug L.A."/>
            <person name="Sharon I."/>
            <person name="Castelle C.J."/>
            <person name="Probst A.J."/>
            <person name="Thomas B.C."/>
            <person name="Singh A."/>
            <person name="Wilkins M.J."/>
            <person name="Karaoz U."/>
            <person name="Brodie E.L."/>
            <person name="Williams K.H."/>
            <person name="Hubbard S.S."/>
            <person name="Banfield J.F."/>
        </authorList>
    </citation>
    <scope>NUCLEOTIDE SEQUENCE [LARGE SCALE GENOMIC DNA]</scope>
</reference>
<evidence type="ECO:0000256" key="1">
    <source>
        <dbReference type="ARBA" id="ARBA00008777"/>
    </source>
</evidence>
<dbReference type="STRING" id="1797724.A3A48_03460"/>
<evidence type="ECO:0000256" key="5">
    <source>
        <dbReference type="RuleBase" id="RU000660"/>
    </source>
</evidence>
<dbReference type="GO" id="GO:0003735">
    <property type="term" value="F:structural constituent of ribosome"/>
    <property type="evidence" value="ECO:0007669"/>
    <property type="project" value="InterPro"/>
</dbReference>
<keyword evidence="3 5" id="KW-0687">Ribonucleoprotein</keyword>
<evidence type="ECO:0000256" key="3">
    <source>
        <dbReference type="ARBA" id="ARBA00023274"/>
    </source>
</evidence>
<dbReference type="Gene3D" id="3.90.1030.10">
    <property type="entry name" value="Ribosomal protein L17"/>
    <property type="match status" value="1"/>
</dbReference>
<comment type="caution">
    <text evidence="7">The sequence shown here is derived from an EMBL/GenBank/DDBJ whole genome shotgun (WGS) entry which is preliminary data.</text>
</comment>
<dbReference type="EMBL" id="MFBN01000001">
    <property type="protein sequence ID" value="OGD96049.1"/>
    <property type="molecule type" value="Genomic_DNA"/>
</dbReference>
<evidence type="ECO:0000313" key="7">
    <source>
        <dbReference type="EMBL" id="OGD96049.1"/>
    </source>
</evidence>